<dbReference type="PROSITE" id="PS51099">
    <property type="entry name" value="PTS_EIIB_TYPE_2"/>
    <property type="match status" value="1"/>
</dbReference>
<dbReference type="CDD" id="cd05569">
    <property type="entry name" value="PTS_IIB_fructose"/>
    <property type="match status" value="1"/>
</dbReference>
<evidence type="ECO:0000256" key="3">
    <source>
        <dbReference type="ARBA" id="ARBA00022597"/>
    </source>
</evidence>
<dbReference type="InterPro" id="IPR013011">
    <property type="entry name" value="PTS_EIIB_2"/>
</dbReference>
<keyword evidence="5" id="KW-0598">Phosphotransferase system</keyword>
<protein>
    <submittedName>
        <fullName evidence="9">PTS fructose transporter subunit IIB</fullName>
    </submittedName>
</protein>
<evidence type="ECO:0000256" key="4">
    <source>
        <dbReference type="ARBA" id="ARBA00022679"/>
    </source>
</evidence>
<keyword evidence="3" id="KW-0762">Sugar transport</keyword>
<dbReference type="InterPro" id="IPR003501">
    <property type="entry name" value="PTS_EIIB_2/3"/>
</dbReference>
<dbReference type="PANTHER" id="PTHR30505:SF0">
    <property type="entry name" value="FRUCTOSE-LIKE PTS SYSTEM EIIBC COMPONENT-RELATED"/>
    <property type="match status" value="1"/>
</dbReference>
<dbReference type="SUPFAM" id="SSF52794">
    <property type="entry name" value="PTS system IIB component-like"/>
    <property type="match status" value="1"/>
</dbReference>
<dbReference type="InterPro" id="IPR050864">
    <property type="entry name" value="Bacterial_PTS_Sugar_Transport"/>
</dbReference>
<keyword evidence="10" id="KW-1185">Reference proteome</keyword>
<dbReference type="EMBL" id="MAEL01000039">
    <property type="protein sequence ID" value="KAF1303624.1"/>
    <property type="molecule type" value="Genomic_DNA"/>
</dbReference>
<dbReference type="NCBIfam" id="TIGR00829">
    <property type="entry name" value="FRU"/>
    <property type="match status" value="1"/>
</dbReference>
<sequence length="101" mass="10928">MKKIVAVCACPMGVAHTYMAADAIEEAGKKLGMSVKVETQGAGGIEDKLKPKEIAEADLIIFATAVKVSQIERFEEYEGKLVRVTLKEAINNSEAIITENM</sequence>
<dbReference type="InterPro" id="IPR003353">
    <property type="entry name" value="PTS_IIB_fruc"/>
</dbReference>
<dbReference type="Proteomes" id="UP000782705">
    <property type="component" value="Unassembled WGS sequence"/>
</dbReference>
<organism evidence="9 10">
    <name type="scientific">Candidatus Enterococcus willemsii</name>
    <dbReference type="NCBI Taxonomy" id="1857215"/>
    <lineage>
        <taxon>Bacteria</taxon>
        <taxon>Bacillati</taxon>
        <taxon>Bacillota</taxon>
        <taxon>Bacilli</taxon>
        <taxon>Lactobacillales</taxon>
        <taxon>Enterococcaceae</taxon>
        <taxon>Enterococcus</taxon>
    </lineage>
</organism>
<evidence type="ECO:0000313" key="10">
    <source>
        <dbReference type="Proteomes" id="UP000782705"/>
    </source>
</evidence>
<evidence type="ECO:0000256" key="6">
    <source>
        <dbReference type="ARBA" id="ARBA00022777"/>
    </source>
</evidence>
<gene>
    <name evidence="9" type="ORF">BAU17_06455</name>
</gene>
<dbReference type="Pfam" id="PF02302">
    <property type="entry name" value="PTS_IIB"/>
    <property type="match status" value="1"/>
</dbReference>
<evidence type="ECO:0000256" key="1">
    <source>
        <dbReference type="ARBA" id="ARBA00022448"/>
    </source>
</evidence>
<evidence type="ECO:0000256" key="2">
    <source>
        <dbReference type="ARBA" id="ARBA00022553"/>
    </source>
</evidence>
<keyword evidence="6" id="KW-0418">Kinase</keyword>
<feature type="chain" id="PRO_5047008767" evidence="7">
    <location>
        <begin position="21"/>
        <end position="101"/>
    </location>
</feature>
<dbReference type="PANTHER" id="PTHR30505">
    <property type="entry name" value="FRUCTOSE-LIKE PERMEASE"/>
    <property type="match status" value="1"/>
</dbReference>
<dbReference type="InterPro" id="IPR036095">
    <property type="entry name" value="PTS_EIIB-like_sf"/>
</dbReference>
<proteinExistence type="predicted"/>
<dbReference type="Gene3D" id="3.40.50.2300">
    <property type="match status" value="1"/>
</dbReference>
<keyword evidence="1" id="KW-0813">Transport</keyword>
<dbReference type="RefSeq" id="WP_161902165.1">
    <property type="nucleotide sequence ID" value="NZ_MAEL01000039.1"/>
</dbReference>
<comment type="caution">
    <text evidence="9">The sequence shown here is derived from an EMBL/GenBank/DDBJ whole genome shotgun (WGS) entry which is preliminary data.</text>
</comment>
<name>A0ABQ6YZZ9_9ENTE</name>
<evidence type="ECO:0000259" key="8">
    <source>
        <dbReference type="PROSITE" id="PS51099"/>
    </source>
</evidence>
<evidence type="ECO:0000256" key="7">
    <source>
        <dbReference type="SAM" id="SignalP"/>
    </source>
</evidence>
<keyword evidence="4" id="KW-0808">Transferase</keyword>
<evidence type="ECO:0000256" key="5">
    <source>
        <dbReference type="ARBA" id="ARBA00022683"/>
    </source>
</evidence>
<evidence type="ECO:0000313" key="9">
    <source>
        <dbReference type="EMBL" id="KAF1303624.1"/>
    </source>
</evidence>
<reference evidence="9 10" key="1">
    <citation type="submission" date="2016-06" db="EMBL/GenBank/DDBJ databases">
        <title>Four novel species of enterococci isolated from chicken manure.</title>
        <authorList>
            <person name="Van Tyne D."/>
        </authorList>
    </citation>
    <scope>NUCLEOTIDE SEQUENCE [LARGE SCALE GENOMIC DNA]</scope>
    <source>
        <strain evidence="9 10">CU12B</strain>
    </source>
</reference>
<keyword evidence="2" id="KW-0597">Phosphoprotein</keyword>
<accession>A0ABQ6YZZ9</accession>
<keyword evidence="7" id="KW-0732">Signal</keyword>
<feature type="domain" description="PTS EIIB type-2" evidence="8">
    <location>
        <begin position="2"/>
        <end position="101"/>
    </location>
</feature>
<feature type="signal peptide" evidence="7">
    <location>
        <begin position="1"/>
        <end position="20"/>
    </location>
</feature>